<proteinExistence type="predicted"/>
<dbReference type="KEGG" id="aaci:ASQ49_14410"/>
<protein>
    <submittedName>
        <fullName evidence="1">Uncharacterized protein</fullName>
    </submittedName>
</protein>
<organism evidence="1 3">
    <name type="scientific">Acidipropionibacterium acidipropionici</name>
    <dbReference type="NCBI Taxonomy" id="1748"/>
    <lineage>
        <taxon>Bacteria</taxon>
        <taxon>Bacillati</taxon>
        <taxon>Actinomycetota</taxon>
        <taxon>Actinomycetes</taxon>
        <taxon>Propionibacteriales</taxon>
        <taxon>Propionibacteriaceae</taxon>
        <taxon>Acidipropionibacterium</taxon>
    </lineage>
</organism>
<dbReference type="Proteomes" id="UP000075221">
    <property type="component" value="Chromosome"/>
</dbReference>
<keyword evidence="4" id="KW-1185">Reference proteome</keyword>
<sequence>MGFSLFDVELEFIFDPCVAGKMLIINPQGSPGCIVPGGTHSPEDVEDREDSVLWVDNAEELSEVLASSSSRFREFRNLVLGRSQGEQE</sequence>
<accession>A0A142KDK6</accession>
<name>A0A142KDK6_9ACTN</name>
<dbReference type="AlphaFoldDB" id="A0A142KDK6"/>
<dbReference type="Proteomes" id="UP000178666">
    <property type="component" value="Chromosome"/>
</dbReference>
<dbReference type="RefSeq" id="WP_015070085.1">
    <property type="nucleotide sequence ID" value="NZ_JAZHWL010000013.1"/>
</dbReference>
<evidence type="ECO:0000313" key="1">
    <source>
        <dbReference type="EMBL" id="AMS04194.1"/>
    </source>
</evidence>
<evidence type="ECO:0000313" key="3">
    <source>
        <dbReference type="Proteomes" id="UP000075221"/>
    </source>
</evidence>
<reference evidence="2 4" key="1">
    <citation type="journal article" date="2016" name="Plant Dis.">
        <title>Improved production of propionic acid using genome shuffling.</title>
        <authorList>
            <person name="Luna-Flores C.H."/>
            <person name="Palfreyman R.W."/>
            <person name="Kromer J.O."/>
            <person name="Nielsen L.K."/>
            <person name="Marcellin E."/>
        </authorList>
    </citation>
    <scope>NUCLEOTIDE SEQUENCE [LARGE SCALE GENOMIC DNA]</scope>
    <source>
        <strain evidence="2 4">F3E8</strain>
    </source>
</reference>
<dbReference type="EMBL" id="CP014352">
    <property type="protein sequence ID" value="AMS04194.1"/>
    <property type="molecule type" value="Genomic_DNA"/>
</dbReference>
<dbReference type="EMBL" id="CP015970">
    <property type="protein sequence ID" value="AOZ45688.1"/>
    <property type="molecule type" value="Genomic_DNA"/>
</dbReference>
<gene>
    <name evidence="2" type="ORF">A8L58_01990</name>
    <name evidence="1" type="ORF">AXH35_00520</name>
</gene>
<evidence type="ECO:0000313" key="2">
    <source>
        <dbReference type="EMBL" id="AOZ45688.1"/>
    </source>
</evidence>
<evidence type="ECO:0000313" key="4">
    <source>
        <dbReference type="Proteomes" id="UP000178666"/>
    </source>
</evidence>
<reference evidence="1 3" key="2">
    <citation type="submission" date="2016-02" db="EMBL/GenBank/DDBJ databases">
        <title>Complete Genome Sequence of Propionibacterium acidipropionici ATCC 55737.</title>
        <authorList>
            <person name="Luna Flores C.H."/>
            <person name="Nielsen L.K."/>
            <person name="Marcellin E."/>
        </authorList>
    </citation>
    <scope>NUCLEOTIDE SEQUENCE [LARGE SCALE GENOMIC DNA]</scope>
    <source>
        <strain evidence="1 3">ATCC 55737</strain>
    </source>
</reference>